<dbReference type="Proteomes" id="UP000319516">
    <property type="component" value="Unassembled WGS sequence"/>
</dbReference>
<feature type="region of interest" description="Disordered" evidence="1">
    <location>
        <begin position="92"/>
        <end position="126"/>
    </location>
</feature>
<feature type="compositionally biased region" description="Gly residues" evidence="1">
    <location>
        <begin position="109"/>
        <end position="119"/>
    </location>
</feature>
<dbReference type="OrthoDB" id="3404379at2"/>
<dbReference type="Gene3D" id="6.10.250.660">
    <property type="match status" value="1"/>
</dbReference>
<name>A0A542YPV2_9MICO</name>
<dbReference type="RefSeq" id="WP_141784313.1">
    <property type="nucleotide sequence ID" value="NZ_BAAAIK010000004.1"/>
</dbReference>
<dbReference type="AlphaFoldDB" id="A0A542YPV2"/>
<dbReference type="EMBL" id="VFOP01000001">
    <property type="protein sequence ID" value="TQL50138.1"/>
    <property type="molecule type" value="Genomic_DNA"/>
</dbReference>
<dbReference type="NCBIfam" id="TIGR03544">
    <property type="entry name" value="DivI1A_domain"/>
    <property type="match status" value="1"/>
</dbReference>
<sequence>MIILLVVVVVLLAGLVAAVLAGRIPAGGLLPPVSSESAAGLPRGGMEPADLAALRFDMVPRGYRMSQVDAVLERLVDEVRTRDAEIALLRAERAGEEPGAGDDLAVTGDEGGGLPGGGEETGHGGR</sequence>
<gene>
    <name evidence="2" type="ORF">FB467_1241</name>
</gene>
<proteinExistence type="predicted"/>
<evidence type="ECO:0000313" key="2">
    <source>
        <dbReference type="EMBL" id="TQL50138.1"/>
    </source>
</evidence>
<organism evidence="2 3">
    <name type="scientific">Ornithinicoccus hortensis</name>
    <dbReference type="NCBI Taxonomy" id="82346"/>
    <lineage>
        <taxon>Bacteria</taxon>
        <taxon>Bacillati</taxon>
        <taxon>Actinomycetota</taxon>
        <taxon>Actinomycetes</taxon>
        <taxon>Micrococcales</taxon>
        <taxon>Intrasporangiaceae</taxon>
        <taxon>Ornithinicoccus</taxon>
    </lineage>
</organism>
<keyword evidence="3" id="KW-1185">Reference proteome</keyword>
<accession>A0A542YPV2</accession>
<evidence type="ECO:0000256" key="1">
    <source>
        <dbReference type="SAM" id="MobiDB-lite"/>
    </source>
</evidence>
<comment type="caution">
    <text evidence="2">The sequence shown here is derived from an EMBL/GenBank/DDBJ whole genome shotgun (WGS) entry which is preliminary data.</text>
</comment>
<dbReference type="InterPro" id="IPR019933">
    <property type="entry name" value="DivIVA_domain"/>
</dbReference>
<reference evidence="2 3" key="1">
    <citation type="submission" date="2019-06" db="EMBL/GenBank/DDBJ databases">
        <title>Sequencing the genomes of 1000 actinobacteria strains.</title>
        <authorList>
            <person name="Klenk H.-P."/>
        </authorList>
    </citation>
    <scope>NUCLEOTIDE SEQUENCE [LARGE SCALE GENOMIC DNA]</scope>
    <source>
        <strain evidence="2 3">DSM 12335</strain>
    </source>
</reference>
<protein>
    <submittedName>
        <fullName evidence="2">DivIVA domain-containing protein</fullName>
    </submittedName>
</protein>
<evidence type="ECO:0000313" key="3">
    <source>
        <dbReference type="Proteomes" id="UP000319516"/>
    </source>
</evidence>